<dbReference type="SUPFAM" id="SSF51445">
    <property type="entry name" value="(Trans)glycosidases"/>
    <property type="match status" value="1"/>
</dbReference>
<accession>A0A5R9D0U3</accession>
<dbReference type="GO" id="GO:0016052">
    <property type="term" value="P:carbohydrate catabolic process"/>
    <property type="evidence" value="ECO:0007669"/>
    <property type="project" value="TreeGrafter"/>
</dbReference>
<dbReference type="Pfam" id="PF01183">
    <property type="entry name" value="Glyco_hydro_25"/>
    <property type="match status" value="1"/>
</dbReference>
<dbReference type="Gene3D" id="3.20.20.80">
    <property type="entry name" value="Glycosidases"/>
    <property type="match status" value="1"/>
</dbReference>
<evidence type="ECO:0000256" key="4">
    <source>
        <dbReference type="SAM" id="SignalP"/>
    </source>
</evidence>
<evidence type="ECO:0000256" key="1">
    <source>
        <dbReference type="ARBA" id="ARBA00010646"/>
    </source>
</evidence>
<dbReference type="OrthoDB" id="2173042at2"/>
<dbReference type="AlphaFoldDB" id="A0A5R9D0U3"/>
<feature type="signal peptide" evidence="4">
    <location>
        <begin position="1"/>
        <end position="36"/>
    </location>
</feature>
<dbReference type="GO" id="GO:0009253">
    <property type="term" value="P:peptidoglycan catabolic process"/>
    <property type="evidence" value="ECO:0007669"/>
    <property type="project" value="InterPro"/>
</dbReference>
<comment type="similarity">
    <text evidence="1">Belongs to the glycosyl hydrolase 25 family.</text>
</comment>
<gene>
    <name evidence="5" type="ORF">FEZ41_00580</name>
</gene>
<evidence type="ECO:0000256" key="2">
    <source>
        <dbReference type="ARBA" id="ARBA00022801"/>
    </source>
</evidence>
<feature type="chain" id="PRO_5024438948" evidence="4">
    <location>
        <begin position="37"/>
        <end position="243"/>
    </location>
</feature>
<organism evidence="5 6">
    <name type="scientific">Lentilactobacillus parafarraginis</name>
    <dbReference type="NCBI Taxonomy" id="390842"/>
    <lineage>
        <taxon>Bacteria</taxon>
        <taxon>Bacillati</taxon>
        <taxon>Bacillota</taxon>
        <taxon>Bacilli</taxon>
        <taxon>Lactobacillales</taxon>
        <taxon>Lactobacillaceae</taxon>
        <taxon>Lentilactobacillus</taxon>
    </lineage>
</organism>
<dbReference type="InterPro" id="IPR018077">
    <property type="entry name" value="Glyco_hydro_fam25_subgr"/>
</dbReference>
<sequence length="243" mass="26891">MEYLIMKKFASLKLTALTLAAFGLLAFSATSLPVQANTFSANHPNADMVDISAYQGAQTNLGLQNMKDAGVQAMTIKATEGTYYTNPLLAQQTQTAQSAGLSINFYHYANFTTKAQAKREAKYFVKHVEAVTSQRDVVMAIDFEASKLANLPIATNDRNIKAFNKVVQKAGFTKTDIYTNANWVDSYVSMNSKNFGWLANYPNNPTGKKYAAANAWQWTSNFKFSGTGRTDVSQLNNDYYLND</sequence>
<evidence type="ECO:0000313" key="6">
    <source>
        <dbReference type="Proteomes" id="UP000305100"/>
    </source>
</evidence>
<dbReference type="PANTHER" id="PTHR34135">
    <property type="entry name" value="LYSOZYME"/>
    <property type="match status" value="1"/>
</dbReference>
<protein>
    <submittedName>
        <fullName evidence="5">Lysin</fullName>
    </submittedName>
</protein>
<keyword evidence="3" id="KW-0326">Glycosidase</keyword>
<dbReference type="PANTHER" id="PTHR34135:SF2">
    <property type="entry name" value="LYSOZYME"/>
    <property type="match status" value="1"/>
</dbReference>
<dbReference type="GO" id="GO:0003796">
    <property type="term" value="F:lysozyme activity"/>
    <property type="evidence" value="ECO:0007669"/>
    <property type="project" value="InterPro"/>
</dbReference>
<reference evidence="5 6" key="1">
    <citation type="submission" date="2019-05" db="EMBL/GenBank/DDBJ databases">
        <title>The metagenome of a microbial culture collection derived from dairy environment covers the genomic content of the human microbiome.</title>
        <authorList>
            <person name="Roder T."/>
            <person name="Wuthrich D."/>
            <person name="Sattari Z."/>
            <person name="Von Ah U."/>
            <person name="Bar C."/>
            <person name="Ronchi F."/>
            <person name="Macpherson A.J."/>
            <person name="Ganal-Vonarburg S.C."/>
            <person name="Bruggmann R."/>
            <person name="Vergeres G."/>
        </authorList>
    </citation>
    <scope>NUCLEOTIDE SEQUENCE [LARGE SCALE GENOMIC DNA]</scope>
    <source>
        <strain evidence="5 6">FAM 1079</strain>
    </source>
</reference>
<proteinExistence type="inferred from homology"/>
<dbReference type="EMBL" id="VBSX01000001">
    <property type="protein sequence ID" value="TLQ21223.1"/>
    <property type="molecule type" value="Genomic_DNA"/>
</dbReference>
<dbReference type="PROSITE" id="PS51904">
    <property type="entry name" value="GLYCOSYL_HYDROL_F25_2"/>
    <property type="match status" value="1"/>
</dbReference>
<dbReference type="InterPro" id="IPR002053">
    <property type="entry name" value="Glyco_hydro_25"/>
</dbReference>
<dbReference type="Proteomes" id="UP000305100">
    <property type="component" value="Unassembled WGS sequence"/>
</dbReference>
<keyword evidence="4" id="KW-0732">Signal</keyword>
<dbReference type="SMART" id="SM00641">
    <property type="entry name" value="Glyco_25"/>
    <property type="match status" value="1"/>
</dbReference>
<keyword evidence="2" id="KW-0378">Hydrolase</keyword>
<dbReference type="GO" id="GO:0016998">
    <property type="term" value="P:cell wall macromolecule catabolic process"/>
    <property type="evidence" value="ECO:0007669"/>
    <property type="project" value="InterPro"/>
</dbReference>
<name>A0A5R9D0U3_9LACO</name>
<comment type="caution">
    <text evidence="5">The sequence shown here is derived from an EMBL/GenBank/DDBJ whole genome shotgun (WGS) entry which is preliminary data.</text>
</comment>
<dbReference type="InterPro" id="IPR017853">
    <property type="entry name" value="GH"/>
</dbReference>
<evidence type="ECO:0000313" key="5">
    <source>
        <dbReference type="EMBL" id="TLQ21223.1"/>
    </source>
</evidence>
<evidence type="ECO:0000256" key="3">
    <source>
        <dbReference type="ARBA" id="ARBA00023295"/>
    </source>
</evidence>